<dbReference type="SUPFAM" id="SSF53474">
    <property type="entry name" value="alpha/beta-Hydrolases"/>
    <property type="match status" value="1"/>
</dbReference>
<reference evidence="2 4" key="1">
    <citation type="submission" date="2016-10" db="EMBL/GenBank/DDBJ databases">
        <title>Genome sequence of Mycobacterium talmonii.</title>
        <authorList>
            <person name="Greninger A.L."/>
            <person name="Elliott B."/>
            <person name="Vasireddy S."/>
            <person name="Vasireddy R."/>
        </authorList>
    </citation>
    <scope>NUCLEOTIDE SEQUENCE [LARGE SCALE GENOMIC DNA]</scope>
    <source>
        <strain evidence="2">MO-5499</strain>
        <strain evidence="4">NE-TNMC-100812</strain>
    </source>
</reference>
<protein>
    <submittedName>
        <fullName evidence="3">Putative PPE family protein PPE42</fullName>
    </submittedName>
</protein>
<evidence type="ECO:0000313" key="5">
    <source>
        <dbReference type="Proteomes" id="UP000238296"/>
    </source>
</evidence>
<dbReference type="EMBL" id="PPEA01000695">
    <property type="protein sequence ID" value="PQM44897.1"/>
    <property type="molecule type" value="Genomic_DNA"/>
</dbReference>
<dbReference type="Pfam" id="PF08237">
    <property type="entry name" value="PE-PPE"/>
    <property type="match status" value="1"/>
</dbReference>
<dbReference type="InterPro" id="IPR013228">
    <property type="entry name" value="PE-PPE_C"/>
</dbReference>
<sequence length="487" mass="50902">MSQVLRSVITTSIAMAGAGLIAVAPVPPSGLSGQTRGVLLTGLDADTADTPLGDGAALMVGASGIPTPSQGWMNAYDALYLQPRGFTGTLQAVTTPESLYPFTFPFSETYDRSVSQGVQNVVDAVDSRIAAGGVDPANPIVITGWSQGSTVASGAMSALAAQGVPSDDVHFVILGDPNTPNGGLLERFDVPNGTDPVTVPSLGLTFGHPTPSDLYPADVYNMEYDGVADFPRYPINFLSDLNAYFGMAFNHIAYEGLTPEQIHDAVQLPVSAGSLTDYYIIPSASLPLLDPLRLVPVVGNPLADLLQPDLRVLVNLGYGSITNGWSPGDADVATAMGFLPPQSVLDQVPQALLNGLHQGVQDALKDVLNPANYQLVSPETMTDVLGPILGTLEKAGDLNDPSDFFHFLTAELSGIENWFIQGFSEVSLTHTGIPPIDMASALFTTIPNMIGELFENELAAGNPVAAVGEPVALLAGLVPEMLVGSIF</sequence>
<evidence type="ECO:0000259" key="1">
    <source>
        <dbReference type="Pfam" id="PF08237"/>
    </source>
</evidence>
<evidence type="ECO:0000313" key="4">
    <source>
        <dbReference type="Proteomes" id="UP000179734"/>
    </source>
</evidence>
<reference evidence="3 5" key="2">
    <citation type="journal article" date="2017" name="Int. J. Syst. Evol. Microbiol.">
        <title>Mycobacterium talmoniae sp. nov., a slowly growing mycobacterium isolated from human respiratory samples.</title>
        <authorList>
            <person name="Davidson R.M."/>
            <person name="DeGroote M.A."/>
            <person name="Marola J.L."/>
            <person name="Buss S."/>
            <person name="Jones V."/>
            <person name="McNeil M.R."/>
            <person name="Freifeld A.G."/>
            <person name="Elaine Epperson L."/>
            <person name="Hasan N.A."/>
            <person name="Jackson M."/>
            <person name="Iwen P.C."/>
            <person name="Salfinger M."/>
            <person name="Strong M."/>
        </authorList>
    </citation>
    <scope>NUCLEOTIDE SEQUENCE [LARGE SCALE GENOMIC DNA]</scope>
    <source>
        <strain evidence="3 5">ATCC BAA-2683</strain>
    </source>
</reference>
<reference evidence="3" key="3">
    <citation type="submission" date="2018-01" db="EMBL/GenBank/DDBJ databases">
        <authorList>
            <person name="Gaut B.S."/>
            <person name="Morton B.R."/>
            <person name="Clegg M.T."/>
            <person name="Duvall M.R."/>
        </authorList>
    </citation>
    <scope>NUCLEOTIDE SEQUENCE</scope>
    <source>
        <strain evidence="3">ATCC BAA-2683</strain>
    </source>
</reference>
<proteinExistence type="predicted"/>
<dbReference type="InterPro" id="IPR029058">
    <property type="entry name" value="AB_hydrolase_fold"/>
</dbReference>
<dbReference type="Gene3D" id="3.40.50.1820">
    <property type="entry name" value="alpha/beta hydrolase"/>
    <property type="match status" value="1"/>
</dbReference>
<dbReference type="RefSeq" id="WP_071028928.1">
    <property type="nucleotide sequence ID" value="NZ_MLQM01000152.1"/>
</dbReference>
<dbReference type="EMBL" id="MLQM01000152">
    <property type="protein sequence ID" value="OHU98131.1"/>
    <property type="molecule type" value="Genomic_DNA"/>
</dbReference>
<evidence type="ECO:0000313" key="2">
    <source>
        <dbReference type="EMBL" id="OHU98131.1"/>
    </source>
</evidence>
<keyword evidence="4" id="KW-1185">Reference proteome</keyword>
<gene>
    <name evidence="2" type="ORF">BKN37_21180</name>
    <name evidence="3" type="ORF">C1Y40_04944</name>
</gene>
<dbReference type="Proteomes" id="UP000238296">
    <property type="component" value="Unassembled WGS sequence"/>
</dbReference>
<dbReference type="Proteomes" id="UP000179734">
    <property type="component" value="Unassembled WGS sequence"/>
</dbReference>
<name>A0A1S1N9D3_9MYCO</name>
<comment type="caution">
    <text evidence="2">The sequence shown here is derived from an EMBL/GenBank/DDBJ whole genome shotgun (WGS) entry which is preliminary data.</text>
</comment>
<evidence type="ECO:0000313" key="3">
    <source>
        <dbReference type="EMBL" id="PQM44897.1"/>
    </source>
</evidence>
<dbReference type="AlphaFoldDB" id="A0A1S1N9D3"/>
<accession>A0A1S1N9D3</accession>
<feature type="domain" description="PE-PPE" evidence="1">
    <location>
        <begin position="90"/>
        <end position="318"/>
    </location>
</feature>
<organism evidence="2 4">
    <name type="scientific">Mycobacterium talmoniae</name>
    <dbReference type="NCBI Taxonomy" id="1858794"/>
    <lineage>
        <taxon>Bacteria</taxon>
        <taxon>Bacillati</taxon>
        <taxon>Actinomycetota</taxon>
        <taxon>Actinomycetes</taxon>
        <taxon>Mycobacteriales</taxon>
        <taxon>Mycobacteriaceae</taxon>
        <taxon>Mycobacterium</taxon>
    </lineage>
</organism>